<feature type="transmembrane region" description="Helical" evidence="3">
    <location>
        <begin position="120"/>
        <end position="142"/>
    </location>
</feature>
<sequence>MGSLSDWCVRSCAHLNSLPAAVMCISLFGVQAGVMDYYLVSHLSITYHWWLLADAFNLALLIASIIYSGNAIERQRNSQRGKDIPHSISWLSWLLMSISSSVKIVLVIKLNAMELEKDPSFFGPNTFKTAIALASCIFLFLLNTQHDSPFGSERREYISDLTGTVVFDILDTVDILEVCFTPDDRDSLWDGLEEFILAQASLNIILPTVPLLTLSRTQFGRDGLTRPMICLHRLLVVLVVNVPNLITRLILWHGVSVGISPFFLKNVIVIGMTLYEFYEHKRDKVEGHRKEELELRDSPRDVHGEFVAAAENNVNIADGEAFPGGGGSSRKWSRIKSTGELSSTVSE</sequence>
<feature type="transmembrane region" description="Helical" evidence="3">
    <location>
        <begin position="87"/>
        <end position="108"/>
    </location>
</feature>
<gene>
    <name evidence="4" type="ORF">GSLYS_00004573001</name>
</gene>
<feature type="transmembrane region" description="Helical" evidence="3">
    <location>
        <begin position="47"/>
        <end position="67"/>
    </location>
</feature>
<keyword evidence="3" id="KW-0472">Membrane</keyword>
<keyword evidence="3" id="KW-1133">Transmembrane helix</keyword>
<protein>
    <submittedName>
        <fullName evidence="4">Uncharacterized protein</fullName>
    </submittedName>
</protein>
<dbReference type="InterPro" id="IPR032776">
    <property type="entry name" value="CECR6/TMEM121"/>
</dbReference>
<organism evidence="4 5">
    <name type="scientific">Lymnaea stagnalis</name>
    <name type="common">Great pond snail</name>
    <name type="synonym">Helix stagnalis</name>
    <dbReference type="NCBI Taxonomy" id="6523"/>
    <lineage>
        <taxon>Eukaryota</taxon>
        <taxon>Metazoa</taxon>
        <taxon>Spiralia</taxon>
        <taxon>Lophotrochozoa</taxon>
        <taxon>Mollusca</taxon>
        <taxon>Gastropoda</taxon>
        <taxon>Heterobranchia</taxon>
        <taxon>Euthyneura</taxon>
        <taxon>Panpulmonata</taxon>
        <taxon>Hygrophila</taxon>
        <taxon>Lymnaeoidea</taxon>
        <taxon>Lymnaeidae</taxon>
        <taxon>Lymnaea</taxon>
    </lineage>
</organism>
<dbReference type="AlphaFoldDB" id="A0AAV2H9W2"/>
<feature type="compositionally biased region" description="Polar residues" evidence="2">
    <location>
        <begin position="335"/>
        <end position="347"/>
    </location>
</feature>
<dbReference type="Pfam" id="PF14997">
    <property type="entry name" value="CECR6_TMEM121"/>
    <property type="match status" value="1"/>
</dbReference>
<dbReference type="Proteomes" id="UP001497497">
    <property type="component" value="Unassembled WGS sequence"/>
</dbReference>
<dbReference type="InterPro" id="IPR026624">
    <property type="entry name" value="CECR6"/>
</dbReference>
<evidence type="ECO:0000256" key="3">
    <source>
        <dbReference type="SAM" id="Phobius"/>
    </source>
</evidence>
<evidence type="ECO:0000313" key="5">
    <source>
        <dbReference type="Proteomes" id="UP001497497"/>
    </source>
</evidence>
<feature type="transmembrane region" description="Helical" evidence="3">
    <location>
        <begin position="234"/>
        <end position="253"/>
    </location>
</feature>
<feature type="region of interest" description="Disordered" evidence="2">
    <location>
        <begin position="318"/>
        <end position="347"/>
    </location>
</feature>
<keyword evidence="5" id="KW-1185">Reference proteome</keyword>
<evidence type="ECO:0000256" key="2">
    <source>
        <dbReference type="SAM" id="MobiDB-lite"/>
    </source>
</evidence>
<reference evidence="4 5" key="1">
    <citation type="submission" date="2024-04" db="EMBL/GenBank/DDBJ databases">
        <authorList>
            <consortium name="Genoscope - CEA"/>
            <person name="William W."/>
        </authorList>
    </citation>
    <scope>NUCLEOTIDE SEQUENCE [LARGE SCALE GENOMIC DNA]</scope>
</reference>
<feature type="transmembrane region" description="Helical" evidence="3">
    <location>
        <begin position="20"/>
        <end position="40"/>
    </location>
</feature>
<evidence type="ECO:0000313" key="4">
    <source>
        <dbReference type="EMBL" id="CAL1530448.1"/>
    </source>
</evidence>
<keyword evidence="3" id="KW-0812">Transmembrane</keyword>
<proteinExistence type="inferred from homology"/>
<comment type="similarity">
    <text evidence="1">Belongs to the TMEM121 family.</text>
</comment>
<feature type="transmembrane region" description="Helical" evidence="3">
    <location>
        <begin position="259"/>
        <end position="278"/>
    </location>
</feature>
<accession>A0AAV2H9W2</accession>
<dbReference type="EMBL" id="CAXITT010000069">
    <property type="protein sequence ID" value="CAL1530448.1"/>
    <property type="molecule type" value="Genomic_DNA"/>
</dbReference>
<evidence type="ECO:0000256" key="1">
    <source>
        <dbReference type="ARBA" id="ARBA00007711"/>
    </source>
</evidence>
<dbReference type="PANTHER" id="PTHR47399:SF1">
    <property type="entry name" value="TRANSMEMBRANE PROTEIN 121B"/>
    <property type="match status" value="1"/>
</dbReference>
<comment type="caution">
    <text evidence="4">The sequence shown here is derived from an EMBL/GenBank/DDBJ whole genome shotgun (WGS) entry which is preliminary data.</text>
</comment>
<dbReference type="PANTHER" id="PTHR47399">
    <property type="entry name" value="TRANSMEMBRANE PROTEIN 121B"/>
    <property type="match status" value="1"/>
</dbReference>
<name>A0AAV2H9W2_LYMST</name>